<keyword evidence="5" id="KW-0805">Transcription regulation</keyword>
<gene>
    <name evidence="9" type="ORF">H7C19_13015</name>
</gene>
<dbReference type="InterPro" id="IPR015424">
    <property type="entry name" value="PyrdxlP-dep_Trfase"/>
</dbReference>
<dbReference type="PANTHER" id="PTHR46577:SF1">
    <property type="entry name" value="HTH-TYPE TRANSCRIPTIONAL REGULATORY PROTEIN GABR"/>
    <property type="match status" value="1"/>
</dbReference>
<dbReference type="Pfam" id="PF00392">
    <property type="entry name" value="GntR"/>
    <property type="match status" value="1"/>
</dbReference>
<comment type="similarity">
    <text evidence="2">In the C-terminal section; belongs to the class-I pyridoxal-phosphate-dependent aminotransferase family.</text>
</comment>
<dbReference type="SUPFAM" id="SSF46785">
    <property type="entry name" value="Winged helix' DNA-binding domain"/>
    <property type="match status" value="1"/>
</dbReference>
<name>A0A7X0VGF7_9BACL</name>
<comment type="caution">
    <text evidence="9">The sequence shown here is derived from an EMBL/GenBank/DDBJ whole genome shotgun (WGS) entry which is preliminary data.</text>
</comment>
<dbReference type="Gene3D" id="3.40.640.10">
    <property type="entry name" value="Type I PLP-dependent aspartate aminotransferase-like (Major domain)"/>
    <property type="match status" value="1"/>
</dbReference>
<dbReference type="SMART" id="SM00345">
    <property type="entry name" value="HTH_GNTR"/>
    <property type="match status" value="1"/>
</dbReference>
<dbReference type="Pfam" id="PF00155">
    <property type="entry name" value="Aminotran_1_2"/>
    <property type="match status" value="1"/>
</dbReference>
<keyword evidence="6" id="KW-0238">DNA-binding</keyword>
<keyword evidence="9" id="KW-0808">Transferase</keyword>
<dbReference type="GO" id="GO:0030170">
    <property type="term" value="F:pyridoxal phosphate binding"/>
    <property type="evidence" value="ECO:0007669"/>
    <property type="project" value="InterPro"/>
</dbReference>
<evidence type="ECO:0000256" key="1">
    <source>
        <dbReference type="ARBA" id="ARBA00001933"/>
    </source>
</evidence>
<dbReference type="CDD" id="cd00609">
    <property type="entry name" value="AAT_like"/>
    <property type="match status" value="1"/>
</dbReference>
<keyword evidence="10" id="KW-1185">Reference proteome</keyword>
<keyword evidence="4" id="KW-0663">Pyridoxal phosphate</keyword>
<feature type="domain" description="HTH gntR-type" evidence="8">
    <location>
        <begin position="1"/>
        <end position="69"/>
    </location>
</feature>
<evidence type="ECO:0000256" key="2">
    <source>
        <dbReference type="ARBA" id="ARBA00005384"/>
    </source>
</evidence>
<dbReference type="CDD" id="cd07377">
    <property type="entry name" value="WHTH_GntR"/>
    <property type="match status" value="1"/>
</dbReference>
<protein>
    <submittedName>
        <fullName evidence="9">PLP-dependent aminotransferase family protein</fullName>
    </submittedName>
</protein>
<dbReference type="GO" id="GO:0008483">
    <property type="term" value="F:transaminase activity"/>
    <property type="evidence" value="ECO:0007669"/>
    <property type="project" value="UniProtKB-KW"/>
</dbReference>
<dbReference type="GO" id="GO:0003700">
    <property type="term" value="F:DNA-binding transcription factor activity"/>
    <property type="evidence" value="ECO:0007669"/>
    <property type="project" value="InterPro"/>
</dbReference>
<dbReference type="InterPro" id="IPR036390">
    <property type="entry name" value="WH_DNA-bd_sf"/>
</dbReference>
<keyword evidence="3 9" id="KW-0032">Aminotransferase</keyword>
<dbReference type="Gene3D" id="1.10.10.10">
    <property type="entry name" value="Winged helix-like DNA-binding domain superfamily/Winged helix DNA-binding domain"/>
    <property type="match status" value="1"/>
</dbReference>
<evidence type="ECO:0000313" key="10">
    <source>
        <dbReference type="Proteomes" id="UP000547209"/>
    </source>
</evidence>
<dbReference type="GO" id="GO:0003677">
    <property type="term" value="F:DNA binding"/>
    <property type="evidence" value="ECO:0007669"/>
    <property type="project" value="UniProtKB-KW"/>
</dbReference>
<evidence type="ECO:0000256" key="4">
    <source>
        <dbReference type="ARBA" id="ARBA00022898"/>
    </source>
</evidence>
<dbReference type="InterPro" id="IPR000524">
    <property type="entry name" value="Tscrpt_reg_HTH_GntR"/>
</dbReference>
<evidence type="ECO:0000256" key="3">
    <source>
        <dbReference type="ARBA" id="ARBA00022576"/>
    </source>
</evidence>
<dbReference type="Proteomes" id="UP000547209">
    <property type="component" value="Unassembled WGS sequence"/>
</dbReference>
<dbReference type="PANTHER" id="PTHR46577">
    <property type="entry name" value="HTH-TYPE TRANSCRIPTIONAL REGULATORY PROTEIN GABR"/>
    <property type="match status" value="1"/>
</dbReference>
<evidence type="ECO:0000256" key="7">
    <source>
        <dbReference type="ARBA" id="ARBA00023163"/>
    </source>
</evidence>
<accession>A0A7X0VGF7</accession>
<dbReference type="PROSITE" id="PS50949">
    <property type="entry name" value="HTH_GNTR"/>
    <property type="match status" value="1"/>
</dbReference>
<comment type="cofactor">
    <cofactor evidence="1">
        <name>pyridoxal 5'-phosphate</name>
        <dbReference type="ChEBI" id="CHEBI:597326"/>
    </cofactor>
</comment>
<dbReference type="InterPro" id="IPR036388">
    <property type="entry name" value="WH-like_DNA-bd_sf"/>
</dbReference>
<dbReference type="InterPro" id="IPR015421">
    <property type="entry name" value="PyrdxlP-dep_Trfase_major"/>
</dbReference>
<reference evidence="9 10" key="1">
    <citation type="submission" date="2020-08" db="EMBL/GenBank/DDBJ databases">
        <title>Cohnella phylogeny.</title>
        <authorList>
            <person name="Dunlap C."/>
        </authorList>
    </citation>
    <scope>NUCLEOTIDE SEQUENCE [LARGE SCALE GENOMIC DNA]</scope>
    <source>
        <strain evidence="9 10">DSM 28246</strain>
    </source>
</reference>
<dbReference type="RefSeq" id="WP_185143087.1">
    <property type="nucleotide sequence ID" value="NZ_JACJVP010000023.1"/>
</dbReference>
<sequence length="448" mass="50642">MHKYAALMNDIEQRIQTGAIRPGQQLPSIRELSESYRCSTGTVVRAYHELERRHLVYAIPQSGYYAVQRKIDPGSRSAGTLMDFASAAPDPDVFPYIDFQHCINKAIDNYKNDLFVYGIPQGLPSLLKALSKHLANYQVFASADRIFIASGVQQALSILTLMPFPNGKRTVLLEQPGYPLFNRLLEVLGVPAIGLKRTAEGIDLDELERLFRDGDIKFFYTMPRFHQPLGTSYPEATKRAIAELAERYDVYVLEDDYMADLENDSRADPIYAYGSSRIVYLKSFSKIMFPGLRVGAAVLPEPLQDTFAQHKKLLDIDSSMLSQAALEIYIQSGMFARRRHQIRDTYSRRLARLNRALDAANDLPDVRHIRVSSGVHTHLSLPDGLRLPTLVDRLRKKQIQLEAPASYFLTDFKAMPLLKLGVSRVEEAQIDAGVSAIFAEIRRMTKRS</sequence>
<proteinExistence type="inferred from homology"/>
<evidence type="ECO:0000256" key="6">
    <source>
        <dbReference type="ARBA" id="ARBA00023125"/>
    </source>
</evidence>
<dbReference type="InterPro" id="IPR004839">
    <property type="entry name" value="Aminotransferase_I/II_large"/>
</dbReference>
<keyword evidence="7" id="KW-0804">Transcription</keyword>
<dbReference type="AlphaFoldDB" id="A0A7X0VGF7"/>
<organism evidence="9 10">
    <name type="scientific">Cohnella nanjingensis</name>
    <dbReference type="NCBI Taxonomy" id="1387779"/>
    <lineage>
        <taxon>Bacteria</taxon>
        <taxon>Bacillati</taxon>
        <taxon>Bacillota</taxon>
        <taxon>Bacilli</taxon>
        <taxon>Bacillales</taxon>
        <taxon>Paenibacillaceae</taxon>
        <taxon>Cohnella</taxon>
    </lineage>
</organism>
<evidence type="ECO:0000313" key="9">
    <source>
        <dbReference type="EMBL" id="MBB6671604.1"/>
    </source>
</evidence>
<dbReference type="SUPFAM" id="SSF53383">
    <property type="entry name" value="PLP-dependent transferases"/>
    <property type="match status" value="1"/>
</dbReference>
<evidence type="ECO:0000256" key="5">
    <source>
        <dbReference type="ARBA" id="ARBA00023015"/>
    </source>
</evidence>
<dbReference type="InterPro" id="IPR051446">
    <property type="entry name" value="HTH_trans_reg/aminotransferase"/>
</dbReference>
<dbReference type="EMBL" id="JACJVP010000023">
    <property type="protein sequence ID" value="MBB6671604.1"/>
    <property type="molecule type" value="Genomic_DNA"/>
</dbReference>
<evidence type="ECO:0000259" key="8">
    <source>
        <dbReference type="PROSITE" id="PS50949"/>
    </source>
</evidence>